<dbReference type="STRING" id="1166340.SAMN05192583_2220"/>
<keyword evidence="3 7" id="KW-0812">Transmembrane</keyword>
<accession>A0A1H8EKW4</accession>
<keyword evidence="9" id="KW-0645">Protease</keyword>
<keyword evidence="5 7" id="KW-1133">Transmembrane helix</keyword>
<dbReference type="EMBL" id="FOCF01000005">
    <property type="protein sequence ID" value="SEN20112.1"/>
    <property type="molecule type" value="Genomic_DNA"/>
</dbReference>
<dbReference type="Pfam" id="PF01694">
    <property type="entry name" value="Rhomboid"/>
    <property type="match status" value="1"/>
</dbReference>
<name>A0A1H8EKW4_9SPHN</name>
<dbReference type="GO" id="GO:0016020">
    <property type="term" value="C:membrane"/>
    <property type="evidence" value="ECO:0007669"/>
    <property type="project" value="UniProtKB-SubCell"/>
</dbReference>
<evidence type="ECO:0000256" key="5">
    <source>
        <dbReference type="ARBA" id="ARBA00022989"/>
    </source>
</evidence>
<proteinExistence type="inferred from homology"/>
<dbReference type="AlphaFoldDB" id="A0A1H8EKW4"/>
<dbReference type="GO" id="GO:0004252">
    <property type="term" value="F:serine-type endopeptidase activity"/>
    <property type="evidence" value="ECO:0007669"/>
    <property type="project" value="InterPro"/>
</dbReference>
<organism evidence="9 10">
    <name type="scientific">Sphingomonas gellani</name>
    <dbReference type="NCBI Taxonomy" id="1166340"/>
    <lineage>
        <taxon>Bacteria</taxon>
        <taxon>Pseudomonadati</taxon>
        <taxon>Pseudomonadota</taxon>
        <taxon>Alphaproteobacteria</taxon>
        <taxon>Sphingomonadales</taxon>
        <taxon>Sphingomonadaceae</taxon>
        <taxon>Sphingomonas</taxon>
    </lineage>
</organism>
<evidence type="ECO:0000256" key="4">
    <source>
        <dbReference type="ARBA" id="ARBA00022801"/>
    </source>
</evidence>
<dbReference type="PANTHER" id="PTHR43731">
    <property type="entry name" value="RHOMBOID PROTEASE"/>
    <property type="match status" value="1"/>
</dbReference>
<feature type="transmembrane region" description="Helical" evidence="7">
    <location>
        <begin position="182"/>
        <end position="200"/>
    </location>
</feature>
<feature type="transmembrane region" description="Helical" evidence="7">
    <location>
        <begin position="153"/>
        <end position="176"/>
    </location>
</feature>
<dbReference type="InterPro" id="IPR022764">
    <property type="entry name" value="Peptidase_S54_rhomboid_dom"/>
</dbReference>
<dbReference type="GO" id="GO:0006508">
    <property type="term" value="P:proteolysis"/>
    <property type="evidence" value="ECO:0007669"/>
    <property type="project" value="UniProtKB-KW"/>
</dbReference>
<feature type="transmembrane region" description="Helical" evidence="7">
    <location>
        <begin position="122"/>
        <end position="141"/>
    </location>
</feature>
<dbReference type="InterPro" id="IPR050925">
    <property type="entry name" value="Rhomboid_protease_S54"/>
</dbReference>
<dbReference type="InterPro" id="IPR035952">
    <property type="entry name" value="Rhomboid-like_sf"/>
</dbReference>
<comment type="subcellular location">
    <subcellularLocation>
        <location evidence="1">Membrane</location>
        <topology evidence="1">Multi-pass membrane protein</topology>
    </subcellularLocation>
</comment>
<dbReference type="Proteomes" id="UP000199206">
    <property type="component" value="Unassembled WGS sequence"/>
</dbReference>
<evidence type="ECO:0000256" key="6">
    <source>
        <dbReference type="ARBA" id="ARBA00023136"/>
    </source>
</evidence>
<protein>
    <submittedName>
        <fullName evidence="9">Membrane associated serine protease, rhomboid family</fullName>
    </submittedName>
</protein>
<feature type="transmembrane region" description="Helical" evidence="7">
    <location>
        <begin position="59"/>
        <end position="85"/>
    </location>
</feature>
<dbReference type="PANTHER" id="PTHR43731:SF14">
    <property type="entry name" value="PRESENILIN-ASSOCIATED RHOMBOID-LIKE PROTEIN, MITOCHONDRIAL"/>
    <property type="match status" value="1"/>
</dbReference>
<dbReference type="Gene3D" id="1.20.1540.10">
    <property type="entry name" value="Rhomboid-like"/>
    <property type="match status" value="1"/>
</dbReference>
<keyword evidence="10" id="KW-1185">Reference proteome</keyword>
<feature type="transmembrane region" description="Helical" evidence="7">
    <location>
        <begin position="92"/>
        <end position="116"/>
    </location>
</feature>
<evidence type="ECO:0000256" key="1">
    <source>
        <dbReference type="ARBA" id="ARBA00004141"/>
    </source>
</evidence>
<keyword evidence="6 7" id="KW-0472">Membrane</keyword>
<comment type="similarity">
    <text evidence="2">Belongs to the peptidase S54 family.</text>
</comment>
<sequence>MTLREAPVTWAVAILTLVVSAAILLTGSLEPAAGAAGFIPARWSATPIGPGGSFALPVLLTPLSATLVHGGLAHVALNLLMLLFCGQQVERALGGVGTVILYVAGAYAAAVGQWALGPDSTVPTIGASGAISAILAAYALLYGARGARSVGPIPAGVVHVMWLAVAWLGIQALVGLAGMDGWQIAIGAHIGGFVAGLALARPILLWRYRKA</sequence>
<feature type="domain" description="Peptidase S54 rhomboid" evidence="8">
    <location>
        <begin position="63"/>
        <end position="201"/>
    </location>
</feature>
<gene>
    <name evidence="9" type="ORF">SAMN05192583_2220</name>
</gene>
<evidence type="ECO:0000313" key="10">
    <source>
        <dbReference type="Proteomes" id="UP000199206"/>
    </source>
</evidence>
<dbReference type="OrthoDB" id="9813074at2"/>
<keyword evidence="4" id="KW-0378">Hydrolase</keyword>
<evidence type="ECO:0000256" key="2">
    <source>
        <dbReference type="ARBA" id="ARBA00009045"/>
    </source>
</evidence>
<evidence type="ECO:0000256" key="7">
    <source>
        <dbReference type="SAM" id="Phobius"/>
    </source>
</evidence>
<dbReference type="RefSeq" id="WP_093665775.1">
    <property type="nucleotide sequence ID" value="NZ_FOCF01000005.1"/>
</dbReference>
<reference evidence="10" key="1">
    <citation type="submission" date="2016-10" db="EMBL/GenBank/DDBJ databases">
        <authorList>
            <person name="Varghese N."/>
            <person name="Submissions S."/>
        </authorList>
    </citation>
    <scope>NUCLEOTIDE SEQUENCE [LARGE SCALE GENOMIC DNA]</scope>
    <source>
        <strain evidence="10">S6-262</strain>
    </source>
</reference>
<evidence type="ECO:0000256" key="3">
    <source>
        <dbReference type="ARBA" id="ARBA00022692"/>
    </source>
</evidence>
<evidence type="ECO:0000259" key="8">
    <source>
        <dbReference type="Pfam" id="PF01694"/>
    </source>
</evidence>
<dbReference type="SUPFAM" id="SSF144091">
    <property type="entry name" value="Rhomboid-like"/>
    <property type="match status" value="1"/>
</dbReference>
<evidence type="ECO:0000313" key="9">
    <source>
        <dbReference type="EMBL" id="SEN20112.1"/>
    </source>
</evidence>